<comment type="caution">
    <text evidence="1">The sequence shown here is derived from an EMBL/GenBank/DDBJ whole genome shotgun (WGS) entry which is preliminary data.</text>
</comment>
<evidence type="ECO:0000313" key="1">
    <source>
        <dbReference type="EMBL" id="RNA07252.1"/>
    </source>
</evidence>
<keyword evidence="2" id="KW-1185">Reference proteome</keyword>
<evidence type="ECO:0000313" key="2">
    <source>
        <dbReference type="Proteomes" id="UP000276133"/>
    </source>
</evidence>
<reference evidence="1 2" key="1">
    <citation type="journal article" date="2018" name="Sci. Rep.">
        <title>Genomic signatures of local adaptation to the degree of environmental predictability in rotifers.</title>
        <authorList>
            <person name="Franch-Gras L."/>
            <person name="Hahn C."/>
            <person name="Garcia-Roger E.M."/>
            <person name="Carmona M.J."/>
            <person name="Serra M."/>
            <person name="Gomez A."/>
        </authorList>
    </citation>
    <scope>NUCLEOTIDE SEQUENCE [LARGE SCALE GENOMIC DNA]</scope>
    <source>
        <strain evidence="1">HYR1</strain>
    </source>
</reference>
<dbReference type="OrthoDB" id="10204056at2759"/>
<dbReference type="Proteomes" id="UP000276133">
    <property type="component" value="Unassembled WGS sequence"/>
</dbReference>
<dbReference type="EMBL" id="REGN01007111">
    <property type="protein sequence ID" value="RNA07252.1"/>
    <property type="molecule type" value="Genomic_DNA"/>
</dbReference>
<accession>A0A3M7Q7U3</accession>
<proteinExistence type="predicted"/>
<gene>
    <name evidence="1" type="ORF">BpHYR1_025167</name>
</gene>
<protein>
    <submittedName>
        <fullName evidence="1">Uncharacterized protein</fullName>
    </submittedName>
</protein>
<name>A0A3M7Q7U3_BRAPC</name>
<sequence length="85" mass="9763">MEKSYPEALRNIEKAKNKQVKAQNKIRPITEEKIQIGTKVWISIKGIQNKLHPKYRGPFTVIGLTKIDNYIVEDALKNISFHGSD</sequence>
<organism evidence="1 2">
    <name type="scientific">Brachionus plicatilis</name>
    <name type="common">Marine rotifer</name>
    <name type="synonym">Brachionus muelleri</name>
    <dbReference type="NCBI Taxonomy" id="10195"/>
    <lineage>
        <taxon>Eukaryota</taxon>
        <taxon>Metazoa</taxon>
        <taxon>Spiralia</taxon>
        <taxon>Gnathifera</taxon>
        <taxon>Rotifera</taxon>
        <taxon>Eurotatoria</taxon>
        <taxon>Monogononta</taxon>
        <taxon>Pseudotrocha</taxon>
        <taxon>Ploima</taxon>
        <taxon>Brachionidae</taxon>
        <taxon>Brachionus</taxon>
    </lineage>
</organism>
<dbReference type="AlphaFoldDB" id="A0A3M7Q7U3"/>